<evidence type="ECO:0000256" key="1">
    <source>
        <dbReference type="ARBA" id="ARBA00022441"/>
    </source>
</evidence>
<keyword evidence="1" id="KW-0880">Kelch repeat</keyword>
<feature type="domain" description="F-box" evidence="3">
    <location>
        <begin position="128"/>
        <end position="164"/>
    </location>
</feature>
<dbReference type="SUPFAM" id="SSF81383">
    <property type="entry name" value="F-box domain"/>
    <property type="match status" value="1"/>
</dbReference>
<dbReference type="EMBL" id="JAUJYO010000017">
    <property type="protein sequence ID" value="KAK1291332.1"/>
    <property type="molecule type" value="Genomic_DNA"/>
</dbReference>
<evidence type="ECO:0000259" key="3">
    <source>
        <dbReference type="Pfam" id="PF00646"/>
    </source>
</evidence>
<proteinExistence type="predicted"/>
<dbReference type="PANTHER" id="PTHR46344:SF28">
    <property type="entry name" value="F-BOX DOMAIN-CONTAINING PROTEIN"/>
    <property type="match status" value="1"/>
</dbReference>
<dbReference type="InterPro" id="IPR006652">
    <property type="entry name" value="Kelch_1"/>
</dbReference>
<reference evidence="4" key="2">
    <citation type="submission" date="2023-06" db="EMBL/GenBank/DDBJ databases">
        <authorList>
            <person name="Ma L."/>
            <person name="Liu K.-W."/>
            <person name="Li Z."/>
            <person name="Hsiao Y.-Y."/>
            <person name="Qi Y."/>
            <person name="Fu T."/>
            <person name="Tang G."/>
            <person name="Zhang D."/>
            <person name="Sun W.-H."/>
            <person name="Liu D.-K."/>
            <person name="Li Y."/>
            <person name="Chen G.-Z."/>
            <person name="Liu X.-D."/>
            <person name="Liao X.-Y."/>
            <person name="Jiang Y.-T."/>
            <person name="Yu X."/>
            <person name="Hao Y."/>
            <person name="Huang J."/>
            <person name="Zhao X.-W."/>
            <person name="Ke S."/>
            <person name="Chen Y.-Y."/>
            <person name="Wu W.-L."/>
            <person name="Hsu J.-L."/>
            <person name="Lin Y.-F."/>
            <person name="Huang M.-D."/>
            <person name="Li C.-Y."/>
            <person name="Huang L."/>
            <person name="Wang Z.-W."/>
            <person name="Zhao X."/>
            <person name="Zhong W.-Y."/>
            <person name="Peng D.-H."/>
            <person name="Ahmad S."/>
            <person name="Lan S."/>
            <person name="Zhang J.-S."/>
            <person name="Tsai W.-C."/>
            <person name="Van De Peer Y."/>
            <person name="Liu Z.-J."/>
        </authorList>
    </citation>
    <scope>NUCLEOTIDE SEQUENCE</scope>
    <source>
        <strain evidence="4">CP</strain>
        <tissue evidence="4">Leaves</tissue>
    </source>
</reference>
<gene>
    <name evidence="4" type="ORF">QJS10_CPB17g00820</name>
</gene>
<protein>
    <submittedName>
        <fullName evidence="4">F-box/kelch-repeat protein</fullName>
    </submittedName>
</protein>
<accession>A0AAV9CS05</accession>
<dbReference type="Gene3D" id="2.120.10.80">
    <property type="entry name" value="Kelch-type beta propeller"/>
    <property type="match status" value="1"/>
</dbReference>
<dbReference type="InterPro" id="IPR015915">
    <property type="entry name" value="Kelch-typ_b-propeller"/>
</dbReference>
<organism evidence="4 5">
    <name type="scientific">Acorus calamus</name>
    <name type="common">Sweet flag</name>
    <dbReference type="NCBI Taxonomy" id="4465"/>
    <lineage>
        <taxon>Eukaryota</taxon>
        <taxon>Viridiplantae</taxon>
        <taxon>Streptophyta</taxon>
        <taxon>Embryophyta</taxon>
        <taxon>Tracheophyta</taxon>
        <taxon>Spermatophyta</taxon>
        <taxon>Magnoliopsida</taxon>
        <taxon>Liliopsida</taxon>
        <taxon>Acoraceae</taxon>
        <taxon>Acorus</taxon>
    </lineage>
</organism>
<dbReference type="SUPFAM" id="SSF117281">
    <property type="entry name" value="Kelch motif"/>
    <property type="match status" value="1"/>
</dbReference>
<dbReference type="SMART" id="SM00612">
    <property type="entry name" value="Kelch"/>
    <property type="match status" value="2"/>
</dbReference>
<dbReference type="InterPro" id="IPR036047">
    <property type="entry name" value="F-box-like_dom_sf"/>
</dbReference>
<keyword evidence="2" id="KW-0677">Repeat</keyword>
<evidence type="ECO:0000313" key="5">
    <source>
        <dbReference type="Proteomes" id="UP001180020"/>
    </source>
</evidence>
<dbReference type="Pfam" id="PF00646">
    <property type="entry name" value="F-box"/>
    <property type="match status" value="1"/>
</dbReference>
<dbReference type="CDD" id="cd22152">
    <property type="entry name" value="F-box_AtAFR-like"/>
    <property type="match status" value="1"/>
</dbReference>
<dbReference type="InterPro" id="IPR001810">
    <property type="entry name" value="F-box_dom"/>
</dbReference>
<keyword evidence="5" id="KW-1185">Reference proteome</keyword>
<dbReference type="Pfam" id="PF01344">
    <property type="entry name" value="Kelch_1"/>
    <property type="match status" value="2"/>
</dbReference>
<evidence type="ECO:0000256" key="2">
    <source>
        <dbReference type="ARBA" id="ARBA00022737"/>
    </source>
</evidence>
<dbReference type="Proteomes" id="UP001180020">
    <property type="component" value="Unassembled WGS sequence"/>
</dbReference>
<dbReference type="PANTHER" id="PTHR46344">
    <property type="entry name" value="OS02G0202900 PROTEIN"/>
    <property type="match status" value="1"/>
</dbReference>
<dbReference type="AlphaFoldDB" id="A0AAV9CS05"/>
<name>A0AAV9CS05_ACOCL</name>
<reference evidence="4" key="1">
    <citation type="journal article" date="2023" name="Nat. Commun.">
        <title>Diploid and tetraploid genomes of Acorus and the evolution of monocots.</title>
        <authorList>
            <person name="Ma L."/>
            <person name="Liu K.W."/>
            <person name="Li Z."/>
            <person name="Hsiao Y.Y."/>
            <person name="Qi Y."/>
            <person name="Fu T."/>
            <person name="Tang G.D."/>
            <person name="Zhang D."/>
            <person name="Sun W.H."/>
            <person name="Liu D.K."/>
            <person name="Li Y."/>
            <person name="Chen G.Z."/>
            <person name="Liu X.D."/>
            <person name="Liao X.Y."/>
            <person name="Jiang Y.T."/>
            <person name="Yu X."/>
            <person name="Hao Y."/>
            <person name="Huang J."/>
            <person name="Zhao X.W."/>
            <person name="Ke S."/>
            <person name="Chen Y.Y."/>
            <person name="Wu W.L."/>
            <person name="Hsu J.L."/>
            <person name="Lin Y.F."/>
            <person name="Huang M.D."/>
            <person name="Li C.Y."/>
            <person name="Huang L."/>
            <person name="Wang Z.W."/>
            <person name="Zhao X."/>
            <person name="Zhong W.Y."/>
            <person name="Peng D.H."/>
            <person name="Ahmad S."/>
            <person name="Lan S."/>
            <person name="Zhang J.S."/>
            <person name="Tsai W.C."/>
            <person name="Van de Peer Y."/>
            <person name="Liu Z.J."/>
        </authorList>
    </citation>
    <scope>NUCLEOTIDE SEQUENCE</scope>
    <source>
        <strain evidence="4">CP</strain>
    </source>
</reference>
<comment type="caution">
    <text evidence="4">The sequence shown here is derived from an EMBL/GenBank/DDBJ whole genome shotgun (WGS) entry which is preliminary data.</text>
</comment>
<sequence length="341" mass="39236">MIRSRNCRPVMHKKKKKRLTRLINDFPTIKVPISIGLKRRIIQKIWSGPSGWQYLDVASLSLSLKKKPKKSGASHLEKICRCKRRDWYPIPHGSKFYCLPNKLWVQPQKISSSIPSLWREGEHQAIIPGLPDDLAIQCLARISHGYHGVLECVSKRWRDVMRSSVYSHIKAANGWSGYWWFVLTERQHDGQWNAYDPEANNWHHLPRFHTDEPPGDHLGFSCVTVCKKFLVIGGFYESPLSPIFPELKTSVMDDVWLFDPFEKQWSRRASMKMPRSEFACVVTSGKVHVAGGYNSSEPGGITNAEVYDPVTDRWEDLPPMPFPQMECSGVSRVDFMSLVEK</sequence>
<evidence type="ECO:0000313" key="4">
    <source>
        <dbReference type="EMBL" id="KAK1291332.1"/>
    </source>
</evidence>